<reference evidence="2 3" key="1">
    <citation type="submission" date="2021-04" db="EMBL/GenBank/DDBJ databases">
        <authorList>
            <person name="De Guttry C."/>
            <person name="Zahm M."/>
            <person name="Klopp C."/>
            <person name="Cabau C."/>
            <person name="Louis A."/>
            <person name="Berthelot C."/>
            <person name="Parey E."/>
            <person name="Roest Crollius H."/>
            <person name="Montfort J."/>
            <person name="Robinson-Rechavi M."/>
            <person name="Bucao C."/>
            <person name="Bouchez O."/>
            <person name="Gislard M."/>
            <person name="Lluch J."/>
            <person name="Milhes M."/>
            <person name="Lampietro C."/>
            <person name="Lopez Roques C."/>
            <person name="Donnadieu C."/>
            <person name="Braasch I."/>
            <person name="Desvignes T."/>
            <person name="Postlethwait J."/>
            <person name="Bobe J."/>
            <person name="Wedekind C."/>
            <person name="Guiguen Y."/>
        </authorList>
    </citation>
    <scope>NUCLEOTIDE SEQUENCE [LARGE SCALE GENOMIC DNA]</scope>
    <source>
        <strain evidence="2">Cs_M1</strain>
        <tissue evidence="2">Blood</tissue>
    </source>
</reference>
<sequence length="147" mass="16281">MEGGMMMLNVVTTLNGGCSLAVDKNRPRVTPRCQPQPQQQPPVPPDLMPTECSARGTESYQAQCERMNQSLQQLQGLLAASNCKFQAIVVVLQQTLVKEQVPWGNYTFPQCTTDELILSATPLSLAHYTVHPTPTQTNRDPPSFWLP</sequence>
<dbReference type="EMBL" id="JAGTTL010000029">
    <property type="protein sequence ID" value="KAK6298670.1"/>
    <property type="molecule type" value="Genomic_DNA"/>
</dbReference>
<dbReference type="Proteomes" id="UP001356427">
    <property type="component" value="Unassembled WGS sequence"/>
</dbReference>
<feature type="compositionally biased region" description="Low complexity" evidence="1">
    <location>
        <begin position="28"/>
        <end position="37"/>
    </location>
</feature>
<keyword evidence="3" id="KW-1185">Reference proteome</keyword>
<protein>
    <submittedName>
        <fullName evidence="2">Uncharacterized protein</fullName>
    </submittedName>
</protein>
<name>A0AAN8QBF3_9TELE</name>
<gene>
    <name evidence="2" type="ORF">J4Q44_G00301800</name>
</gene>
<accession>A0AAN8QBF3</accession>
<organism evidence="2 3">
    <name type="scientific">Coregonus suidteri</name>
    <dbReference type="NCBI Taxonomy" id="861788"/>
    <lineage>
        <taxon>Eukaryota</taxon>
        <taxon>Metazoa</taxon>
        <taxon>Chordata</taxon>
        <taxon>Craniata</taxon>
        <taxon>Vertebrata</taxon>
        <taxon>Euteleostomi</taxon>
        <taxon>Actinopterygii</taxon>
        <taxon>Neopterygii</taxon>
        <taxon>Teleostei</taxon>
        <taxon>Protacanthopterygii</taxon>
        <taxon>Salmoniformes</taxon>
        <taxon>Salmonidae</taxon>
        <taxon>Coregoninae</taxon>
        <taxon>Coregonus</taxon>
    </lineage>
</organism>
<feature type="region of interest" description="Disordered" evidence="1">
    <location>
        <begin position="27"/>
        <end position="46"/>
    </location>
</feature>
<proteinExistence type="predicted"/>
<dbReference type="AlphaFoldDB" id="A0AAN8QBF3"/>
<evidence type="ECO:0000313" key="3">
    <source>
        <dbReference type="Proteomes" id="UP001356427"/>
    </source>
</evidence>
<comment type="caution">
    <text evidence="2">The sequence shown here is derived from an EMBL/GenBank/DDBJ whole genome shotgun (WGS) entry which is preliminary data.</text>
</comment>
<evidence type="ECO:0000313" key="2">
    <source>
        <dbReference type="EMBL" id="KAK6298670.1"/>
    </source>
</evidence>
<evidence type="ECO:0000256" key="1">
    <source>
        <dbReference type="SAM" id="MobiDB-lite"/>
    </source>
</evidence>